<dbReference type="AlphaFoldDB" id="A0A533ICC5"/>
<organism evidence="2 3">
    <name type="scientific">Paracoccus denitrificans</name>
    <dbReference type="NCBI Taxonomy" id="266"/>
    <lineage>
        <taxon>Bacteria</taxon>
        <taxon>Pseudomonadati</taxon>
        <taxon>Pseudomonadota</taxon>
        <taxon>Alphaproteobacteria</taxon>
        <taxon>Rhodobacterales</taxon>
        <taxon>Paracoccaceae</taxon>
        <taxon>Paracoccus</taxon>
    </lineage>
</organism>
<accession>A0A533ICC5</accession>
<comment type="caution">
    <text evidence="2">The sequence shown here is derived from an EMBL/GenBank/DDBJ whole genome shotgun (WGS) entry which is preliminary data.</text>
</comment>
<evidence type="ECO:0000313" key="2">
    <source>
        <dbReference type="EMBL" id="TKW67288.1"/>
    </source>
</evidence>
<keyword evidence="1" id="KW-0812">Transmembrane</keyword>
<dbReference type="Proteomes" id="UP000315344">
    <property type="component" value="Unassembled WGS sequence"/>
</dbReference>
<evidence type="ECO:0000313" key="3">
    <source>
        <dbReference type="Proteomes" id="UP000315344"/>
    </source>
</evidence>
<reference evidence="2 3" key="1">
    <citation type="journal article" date="2017" name="Nat. Commun.">
        <title>In situ click chemistry generation of cyclooxygenase-2 inhibitors.</title>
        <authorList>
            <person name="Bhardwaj A."/>
            <person name="Kaur J."/>
            <person name="Wuest M."/>
            <person name="Wuest F."/>
        </authorList>
    </citation>
    <scope>NUCLEOTIDE SEQUENCE [LARGE SCALE GENOMIC DNA]</scope>
    <source>
        <strain evidence="2">S2_012_000_R3_94</strain>
    </source>
</reference>
<dbReference type="Pfam" id="PF11196">
    <property type="entry name" value="DUF2834"/>
    <property type="match status" value="1"/>
</dbReference>
<dbReference type="InterPro" id="IPR021362">
    <property type="entry name" value="DUF2834"/>
</dbReference>
<keyword evidence="1" id="KW-0472">Membrane</keyword>
<proteinExistence type="predicted"/>
<sequence>MAPRKGPIRRLASLSRARAASVSGLKTFEQTPLRLCWLVLALIGAIVGIPPRAPDMSAVAALVTLCAWCLAETTIRRNWLALLTLPAMALGIGCALPLYLFLRSRRIA</sequence>
<feature type="transmembrane region" description="Helical" evidence="1">
    <location>
        <begin position="79"/>
        <end position="102"/>
    </location>
</feature>
<feature type="transmembrane region" description="Helical" evidence="1">
    <location>
        <begin position="31"/>
        <end position="49"/>
    </location>
</feature>
<dbReference type="EMBL" id="VAFL01000004">
    <property type="protein sequence ID" value="TKW67288.1"/>
    <property type="molecule type" value="Genomic_DNA"/>
</dbReference>
<evidence type="ECO:0000256" key="1">
    <source>
        <dbReference type="SAM" id="Phobius"/>
    </source>
</evidence>
<name>A0A533ICC5_PARDE</name>
<gene>
    <name evidence="2" type="ORF">DI616_06425</name>
</gene>
<keyword evidence="1" id="KW-1133">Transmembrane helix</keyword>
<protein>
    <submittedName>
        <fullName evidence="2">DUF2834 domain-containing protein</fullName>
    </submittedName>
</protein>